<evidence type="ECO:0000256" key="3">
    <source>
        <dbReference type="ARBA" id="ARBA00022679"/>
    </source>
</evidence>
<dbReference type="GO" id="GO:0016567">
    <property type="term" value="P:protein ubiquitination"/>
    <property type="evidence" value="ECO:0007669"/>
    <property type="project" value="TreeGrafter"/>
</dbReference>
<evidence type="ECO:0000256" key="5">
    <source>
        <dbReference type="ARBA" id="ARBA00022771"/>
    </source>
</evidence>
<protein>
    <recommendedName>
        <fullName evidence="2">RING-type E3 ubiquitin transferase</fullName>
        <ecNumber evidence="2">2.3.2.27</ecNumber>
    </recommendedName>
</protein>
<proteinExistence type="predicted"/>
<dbReference type="InterPro" id="IPR013083">
    <property type="entry name" value="Znf_RING/FYVE/PHD"/>
</dbReference>
<accession>A0A6A4NHV9</accession>
<name>A0A6A4NHV9_LUPAL</name>
<evidence type="ECO:0000256" key="6">
    <source>
        <dbReference type="ARBA" id="ARBA00022786"/>
    </source>
</evidence>
<keyword evidence="3 8" id="KW-0808">Transferase</keyword>
<evidence type="ECO:0000313" key="9">
    <source>
        <dbReference type="Proteomes" id="UP000447434"/>
    </source>
</evidence>
<reference evidence="9" key="1">
    <citation type="journal article" date="2020" name="Nat. Commun.">
        <title>Genome sequence of the cluster root forming white lupin.</title>
        <authorList>
            <person name="Hufnagel B."/>
            <person name="Marques A."/>
            <person name="Soriano A."/>
            <person name="Marques L."/>
            <person name="Divol F."/>
            <person name="Doumas P."/>
            <person name="Sallet E."/>
            <person name="Mancinotti D."/>
            <person name="Carrere S."/>
            <person name="Marande W."/>
            <person name="Arribat S."/>
            <person name="Keller J."/>
            <person name="Huneau C."/>
            <person name="Blein T."/>
            <person name="Aime D."/>
            <person name="Laguerre M."/>
            <person name="Taylor J."/>
            <person name="Schubert V."/>
            <person name="Nelson M."/>
            <person name="Geu-Flores F."/>
            <person name="Crespi M."/>
            <person name="Gallardo-Guerrero K."/>
            <person name="Delaux P.-M."/>
            <person name="Salse J."/>
            <person name="Berges H."/>
            <person name="Guyot R."/>
            <person name="Gouzy J."/>
            <person name="Peret B."/>
        </authorList>
    </citation>
    <scope>NUCLEOTIDE SEQUENCE [LARGE SCALE GENOMIC DNA]</scope>
    <source>
        <strain evidence="9">cv. Amiga</strain>
    </source>
</reference>
<evidence type="ECO:0000256" key="7">
    <source>
        <dbReference type="ARBA" id="ARBA00022833"/>
    </source>
</evidence>
<dbReference type="EMBL" id="WOCE01000019">
    <property type="protein sequence ID" value="KAE9593266.1"/>
    <property type="molecule type" value="Genomic_DNA"/>
</dbReference>
<sequence>MNKDAQSETLSYWCYNCTRYVHLVHHNNTACPHCETGFIEWIQPDPSPNHPLTPFPDDSTLTTQEFRRRHHNVTITSPINPVIILRSNGDDGADHDGSVFELYHDDGNGLRPLPPTMSEFLLGTGFNRLLHQFSQVEMNEFDRLENPPASKAATDLIPTIEIEETHLCTDSHCAVCKEAFELGSEARELPCKHIYHSDCIIPWLSLRNSCPVCRIKLPSAQNPQVSSQIEEESIGFTIWRLPGSGFAIGRFSGGRRTSESHLPAVYTEMDGAMNNTSGTSIRISRTPRRNRVRESGVVGRAFSNFLSCFGFSSSSERRSRSRSSSLSNRRTFVIEV</sequence>
<dbReference type="Proteomes" id="UP000447434">
    <property type="component" value="Chromosome 19"/>
</dbReference>
<keyword evidence="9" id="KW-1185">Reference proteome</keyword>
<dbReference type="Gene3D" id="3.30.40.10">
    <property type="entry name" value="Zinc/RING finger domain, C3HC4 (zinc finger)"/>
    <property type="match status" value="1"/>
</dbReference>
<dbReference type="InterPro" id="IPR039525">
    <property type="entry name" value="RNF126-like_zinc-ribbon"/>
</dbReference>
<dbReference type="InterPro" id="IPR010543">
    <property type="entry name" value="DUF1117"/>
</dbReference>
<dbReference type="Pfam" id="PF06547">
    <property type="entry name" value="DUF1117"/>
    <property type="match status" value="1"/>
</dbReference>
<evidence type="ECO:0000256" key="1">
    <source>
        <dbReference type="ARBA" id="ARBA00000900"/>
    </source>
</evidence>
<dbReference type="PROSITE" id="PS50089">
    <property type="entry name" value="ZF_RING_2"/>
    <property type="match status" value="1"/>
</dbReference>
<dbReference type="SMART" id="SM00184">
    <property type="entry name" value="RING"/>
    <property type="match status" value="1"/>
</dbReference>
<dbReference type="EC" id="2.3.2.27" evidence="2"/>
<evidence type="ECO:0000313" key="8">
    <source>
        <dbReference type="EMBL" id="KAE9593266.1"/>
    </source>
</evidence>
<dbReference type="FunFam" id="3.30.40.10:FF:000022">
    <property type="entry name" value="E3 ubiquitin-protein ligase RING1-like"/>
    <property type="match status" value="1"/>
</dbReference>
<keyword evidence="7" id="KW-0862">Zinc</keyword>
<comment type="caution">
    <text evidence="8">The sequence shown here is derived from an EMBL/GenBank/DDBJ whole genome shotgun (WGS) entry which is preliminary data.</text>
</comment>
<dbReference type="InterPro" id="IPR001841">
    <property type="entry name" value="Znf_RING"/>
</dbReference>
<keyword evidence="4" id="KW-0479">Metal-binding</keyword>
<organism evidence="8 9">
    <name type="scientific">Lupinus albus</name>
    <name type="common">White lupine</name>
    <name type="synonym">Lupinus termis</name>
    <dbReference type="NCBI Taxonomy" id="3870"/>
    <lineage>
        <taxon>Eukaryota</taxon>
        <taxon>Viridiplantae</taxon>
        <taxon>Streptophyta</taxon>
        <taxon>Embryophyta</taxon>
        <taxon>Tracheophyta</taxon>
        <taxon>Spermatophyta</taxon>
        <taxon>Magnoliopsida</taxon>
        <taxon>eudicotyledons</taxon>
        <taxon>Gunneridae</taxon>
        <taxon>Pentapetalae</taxon>
        <taxon>rosids</taxon>
        <taxon>fabids</taxon>
        <taxon>Fabales</taxon>
        <taxon>Fabaceae</taxon>
        <taxon>Papilionoideae</taxon>
        <taxon>50 kb inversion clade</taxon>
        <taxon>genistoids sensu lato</taxon>
        <taxon>core genistoids</taxon>
        <taxon>Genisteae</taxon>
        <taxon>Lupinus</taxon>
    </lineage>
</organism>
<keyword evidence="6" id="KW-0833">Ubl conjugation pathway</keyword>
<evidence type="ECO:0000256" key="2">
    <source>
        <dbReference type="ARBA" id="ARBA00012483"/>
    </source>
</evidence>
<gene>
    <name evidence="8" type="ORF">Lalb_Chr19g0137951</name>
</gene>
<dbReference type="AlphaFoldDB" id="A0A6A4NHV9"/>
<dbReference type="CDD" id="cd16667">
    <property type="entry name" value="RING-H2_RNF126-like"/>
    <property type="match status" value="1"/>
</dbReference>
<dbReference type="GO" id="GO:0005737">
    <property type="term" value="C:cytoplasm"/>
    <property type="evidence" value="ECO:0007669"/>
    <property type="project" value="TreeGrafter"/>
</dbReference>
<dbReference type="PANTHER" id="PTHR15710">
    <property type="entry name" value="E3 UBIQUITIN-PROTEIN LIGASE PRAJA"/>
    <property type="match status" value="1"/>
</dbReference>
<evidence type="ECO:0000256" key="4">
    <source>
        <dbReference type="ARBA" id="ARBA00022723"/>
    </source>
</evidence>
<keyword evidence="5" id="KW-0863">Zinc-finger</keyword>
<dbReference type="GO" id="GO:0008270">
    <property type="term" value="F:zinc ion binding"/>
    <property type="evidence" value="ECO:0007669"/>
    <property type="project" value="UniProtKB-KW"/>
</dbReference>
<dbReference type="SUPFAM" id="SSF57850">
    <property type="entry name" value="RING/U-box"/>
    <property type="match status" value="1"/>
</dbReference>
<dbReference type="Pfam" id="PF13639">
    <property type="entry name" value="zf-RING_2"/>
    <property type="match status" value="1"/>
</dbReference>
<dbReference type="OrthoDB" id="8062037at2759"/>
<dbReference type="GO" id="GO:0061630">
    <property type="term" value="F:ubiquitin protein ligase activity"/>
    <property type="evidence" value="ECO:0007669"/>
    <property type="project" value="UniProtKB-EC"/>
</dbReference>
<comment type="catalytic activity">
    <reaction evidence="1">
        <text>S-ubiquitinyl-[E2 ubiquitin-conjugating enzyme]-L-cysteine + [acceptor protein]-L-lysine = [E2 ubiquitin-conjugating enzyme]-L-cysteine + N(6)-ubiquitinyl-[acceptor protein]-L-lysine.</text>
        <dbReference type="EC" id="2.3.2.27"/>
    </reaction>
</comment>
<dbReference type="Pfam" id="PF14369">
    <property type="entry name" value="Zn_ribbon_19"/>
    <property type="match status" value="1"/>
</dbReference>
<keyword evidence="8" id="KW-0012">Acyltransferase</keyword>
<dbReference type="PANTHER" id="PTHR15710:SF217">
    <property type="entry name" value="E3 UBIQUITIN-PROTEIN LIGASE RDUF2"/>
    <property type="match status" value="1"/>
</dbReference>